<proteinExistence type="predicted"/>
<dbReference type="AlphaFoldDB" id="A0A8J6FUJ2"/>
<evidence type="ECO:0000256" key="1">
    <source>
        <dbReference type="SAM" id="MobiDB-lite"/>
    </source>
</evidence>
<sequence>MHTYAHTHMNPVKGSENNLKSARGFEGYPRQPEFVKAFLRIRIFSQKLLHAHNVDQLLNPLAHRGNFNFRESQHEPQPGNISVSAMFLAYKSTILIF</sequence>
<organism evidence="2 3">
    <name type="scientific">Eleutherodactylus coqui</name>
    <name type="common">Puerto Rican coqui</name>
    <dbReference type="NCBI Taxonomy" id="57060"/>
    <lineage>
        <taxon>Eukaryota</taxon>
        <taxon>Metazoa</taxon>
        <taxon>Chordata</taxon>
        <taxon>Craniata</taxon>
        <taxon>Vertebrata</taxon>
        <taxon>Euteleostomi</taxon>
        <taxon>Amphibia</taxon>
        <taxon>Batrachia</taxon>
        <taxon>Anura</taxon>
        <taxon>Neobatrachia</taxon>
        <taxon>Hyloidea</taxon>
        <taxon>Eleutherodactylidae</taxon>
        <taxon>Eleutherodactylinae</taxon>
        <taxon>Eleutherodactylus</taxon>
        <taxon>Eleutherodactylus</taxon>
    </lineage>
</organism>
<dbReference type="Proteomes" id="UP000770717">
    <property type="component" value="Unassembled WGS sequence"/>
</dbReference>
<reference evidence="2" key="1">
    <citation type="thesis" date="2020" institute="ProQuest LLC" country="789 East Eisenhower Parkway, Ann Arbor, MI, USA">
        <title>Comparative Genomics and Chromosome Evolution.</title>
        <authorList>
            <person name="Mudd A.B."/>
        </authorList>
    </citation>
    <scope>NUCLEOTIDE SEQUENCE</scope>
    <source>
        <strain evidence="2">HN-11 Male</strain>
        <tissue evidence="2">Kidney and liver</tissue>
    </source>
</reference>
<gene>
    <name evidence="2" type="ORF">GDO78_001707</name>
</gene>
<evidence type="ECO:0000313" key="2">
    <source>
        <dbReference type="EMBL" id="KAG9493982.1"/>
    </source>
</evidence>
<protein>
    <submittedName>
        <fullName evidence="2">Uncharacterized protein</fullName>
    </submittedName>
</protein>
<keyword evidence="3" id="KW-1185">Reference proteome</keyword>
<dbReference type="EMBL" id="WNTK01000001">
    <property type="protein sequence ID" value="KAG9493982.1"/>
    <property type="molecule type" value="Genomic_DNA"/>
</dbReference>
<name>A0A8J6FUJ2_ELECQ</name>
<feature type="region of interest" description="Disordered" evidence="1">
    <location>
        <begin position="1"/>
        <end position="26"/>
    </location>
</feature>
<accession>A0A8J6FUJ2</accession>
<evidence type="ECO:0000313" key="3">
    <source>
        <dbReference type="Proteomes" id="UP000770717"/>
    </source>
</evidence>
<comment type="caution">
    <text evidence="2">The sequence shown here is derived from an EMBL/GenBank/DDBJ whole genome shotgun (WGS) entry which is preliminary data.</text>
</comment>